<evidence type="ECO:0000256" key="1">
    <source>
        <dbReference type="SAM" id="MobiDB-lite"/>
    </source>
</evidence>
<dbReference type="EMBL" id="JAINUF010000006">
    <property type="protein sequence ID" value="KAJ8357099.1"/>
    <property type="molecule type" value="Genomic_DNA"/>
</dbReference>
<organism evidence="2 3">
    <name type="scientific">Synaphobranchus kaupii</name>
    <name type="common">Kaup's arrowtooth eel</name>
    <dbReference type="NCBI Taxonomy" id="118154"/>
    <lineage>
        <taxon>Eukaryota</taxon>
        <taxon>Metazoa</taxon>
        <taxon>Chordata</taxon>
        <taxon>Craniata</taxon>
        <taxon>Vertebrata</taxon>
        <taxon>Euteleostomi</taxon>
        <taxon>Actinopterygii</taxon>
        <taxon>Neopterygii</taxon>
        <taxon>Teleostei</taxon>
        <taxon>Anguilliformes</taxon>
        <taxon>Synaphobranchidae</taxon>
        <taxon>Synaphobranchus</taxon>
    </lineage>
</organism>
<dbReference type="AlphaFoldDB" id="A0A9Q1IX38"/>
<proteinExistence type="predicted"/>
<gene>
    <name evidence="2" type="ORF">SKAU_G00198930</name>
</gene>
<feature type="compositionally biased region" description="Basic and acidic residues" evidence="1">
    <location>
        <begin position="299"/>
        <end position="311"/>
    </location>
</feature>
<feature type="compositionally biased region" description="Basic and acidic residues" evidence="1">
    <location>
        <begin position="51"/>
        <end position="72"/>
    </location>
</feature>
<feature type="compositionally biased region" description="Basic and acidic residues" evidence="1">
    <location>
        <begin position="26"/>
        <end position="37"/>
    </location>
</feature>
<dbReference type="Proteomes" id="UP001152622">
    <property type="component" value="Chromosome 6"/>
</dbReference>
<feature type="compositionally biased region" description="Pro residues" evidence="1">
    <location>
        <begin position="169"/>
        <end position="180"/>
    </location>
</feature>
<feature type="region of interest" description="Disordered" evidence="1">
    <location>
        <begin position="298"/>
        <end position="341"/>
    </location>
</feature>
<keyword evidence="3" id="KW-1185">Reference proteome</keyword>
<comment type="caution">
    <text evidence="2">The sequence shown here is derived from an EMBL/GenBank/DDBJ whole genome shotgun (WGS) entry which is preliminary data.</text>
</comment>
<protein>
    <submittedName>
        <fullName evidence="2">Uncharacterized protein</fullName>
    </submittedName>
</protein>
<feature type="region of interest" description="Disordered" evidence="1">
    <location>
        <begin position="1"/>
        <end position="95"/>
    </location>
</feature>
<name>A0A9Q1IX38_SYNKA</name>
<feature type="compositionally biased region" description="Basic and acidic residues" evidence="1">
    <location>
        <begin position="327"/>
        <end position="341"/>
    </location>
</feature>
<accession>A0A9Q1IX38</accession>
<sequence length="341" mass="36733">MGQPMPPLSDNQLSQCIVCPPGQAKHCSDSSAREKQTPDMTGGGGVLDYVENGRKTESTPRGREGGRERASERAAPAPTEPKEAISHKNTPSPPAALANTRLLIALSEEIYVSSRARTGCSTSTAIYYSCPGGRDMSPPFESPSSLHLLFLKELLRPADSRSSSAVSIPPRPFPPLPLQPRPGRRHPVEERNAGGPVPRKRAARNPTAPGQTPGQPNRPSRRPAACPRSAGNVTQLETAVDRAVIATGERGRERAKMHNRLCLSRFAGTRRASAEPFLSHAPPSPDKAHAKIVLASAARRRDLQHPRHPCLEKQAPLEKPIPPRSGEPTDRFADGGRIALE</sequence>
<evidence type="ECO:0000313" key="3">
    <source>
        <dbReference type="Proteomes" id="UP001152622"/>
    </source>
</evidence>
<feature type="region of interest" description="Disordered" evidence="1">
    <location>
        <begin position="161"/>
        <end position="233"/>
    </location>
</feature>
<evidence type="ECO:0000313" key="2">
    <source>
        <dbReference type="EMBL" id="KAJ8357099.1"/>
    </source>
</evidence>
<reference evidence="2" key="1">
    <citation type="journal article" date="2023" name="Science">
        <title>Genome structures resolve the early diversification of teleost fishes.</title>
        <authorList>
            <person name="Parey E."/>
            <person name="Louis A."/>
            <person name="Montfort J."/>
            <person name="Bouchez O."/>
            <person name="Roques C."/>
            <person name="Iampietro C."/>
            <person name="Lluch J."/>
            <person name="Castinel A."/>
            <person name="Donnadieu C."/>
            <person name="Desvignes T."/>
            <person name="Floi Bucao C."/>
            <person name="Jouanno E."/>
            <person name="Wen M."/>
            <person name="Mejri S."/>
            <person name="Dirks R."/>
            <person name="Jansen H."/>
            <person name="Henkel C."/>
            <person name="Chen W.J."/>
            <person name="Zahm M."/>
            <person name="Cabau C."/>
            <person name="Klopp C."/>
            <person name="Thompson A.W."/>
            <person name="Robinson-Rechavi M."/>
            <person name="Braasch I."/>
            <person name="Lecointre G."/>
            <person name="Bobe J."/>
            <person name="Postlethwait J.H."/>
            <person name="Berthelot C."/>
            <person name="Roest Crollius H."/>
            <person name="Guiguen Y."/>
        </authorList>
    </citation>
    <scope>NUCLEOTIDE SEQUENCE</scope>
    <source>
        <strain evidence="2">WJC10195</strain>
    </source>
</reference>